<reference evidence="1 2" key="2">
    <citation type="journal article" date="2016" name="J. Biotechnol.">
        <title>Complete genome sequence of Arthrobacter alpinus ERGS4:06, a yellow pigmented bacterium tolerant to cold and radiations isolated from Sikkim Himalaya.</title>
        <authorList>
            <person name="Kumar R."/>
            <person name="Singh D."/>
            <person name="Swarnkar M.K."/>
            <person name="Singh A.K."/>
            <person name="Kumar S."/>
        </authorList>
    </citation>
    <scope>NUCLEOTIDE SEQUENCE [LARGE SCALE GENOMIC DNA]</scope>
    <source>
        <strain evidence="1 2">ERGS4:06</strain>
    </source>
</reference>
<accession>A0A0S2M2G8</accession>
<protein>
    <submittedName>
        <fullName evidence="1">Uncharacterized protein</fullName>
    </submittedName>
</protein>
<dbReference type="EMBL" id="CP013200">
    <property type="protein sequence ID" value="ALO68009.1"/>
    <property type="molecule type" value="Genomic_DNA"/>
</dbReference>
<name>A0A0S2M2G8_9MICC</name>
<gene>
    <name evidence="1" type="ORF">AS189_17840</name>
</gene>
<evidence type="ECO:0000313" key="1">
    <source>
        <dbReference type="EMBL" id="ALO68009.1"/>
    </source>
</evidence>
<evidence type="ECO:0000313" key="2">
    <source>
        <dbReference type="Proteomes" id="UP000059574"/>
    </source>
</evidence>
<proteinExistence type="predicted"/>
<dbReference type="AlphaFoldDB" id="A0A0S2M2G8"/>
<sequence length="123" mass="12745">MGLFAALLAACSNGGASFVKDMDAALADVPGVVHVSTDYNTNNGMSTRITVRITASADASLETVLSDSLHTFADTSGSTRGTISVSYYVFTEGDEENGIRPSALGLPITPTVDQIREFASGAH</sequence>
<organism evidence="1 2">
    <name type="scientific">Arthrobacter alpinus</name>
    <dbReference type="NCBI Taxonomy" id="656366"/>
    <lineage>
        <taxon>Bacteria</taxon>
        <taxon>Bacillati</taxon>
        <taxon>Actinomycetota</taxon>
        <taxon>Actinomycetes</taxon>
        <taxon>Micrococcales</taxon>
        <taxon>Micrococcaceae</taxon>
        <taxon>Arthrobacter</taxon>
    </lineage>
</organism>
<dbReference type="Proteomes" id="UP000059574">
    <property type="component" value="Chromosome"/>
</dbReference>
<dbReference type="RefSeq" id="WP_062291984.1">
    <property type="nucleotide sequence ID" value="NZ_CP013200.1"/>
</dbReference>
<reference evidence="2" key="1">
    <citation type="submission" date="2015-11" db="EMBL/GenBank/DDBJ databases">
        <authorList>
            <person name="Kumar R."/>
            <person name="Singh D."/>
            <person name="Swarnkar M.K."/>
            <person name="Singh A.K."/>
            <person name="Kumar S."/>
        </authorList>
    </citation>
    <scope>NUCLEOTIDE SEQUENCE [LARGE SCALE GENOMIC DNA]</scope>
    <source>
        <strain evidence="2">ERGS4:06</strain>
    </source>
</reference>